<comment type="subcellular location">
    <subcellularLocation>
        <location evidence="1">Nucleus</location>
    </subcellularLocation>
</comment>
<evidence type="ECO:0000256" key="7">
    <source>
        <dbReference type="SAM" id="MobiDB-lite"/>
    </source>
</evidence>
<dbReference type="InterPro" id="IPR046347">
    <property type="entry name" value="bZIP_sf"/>
</dbReference>
<keyword evidence="4" id="KW-0238">DNA-binding</keyword>
<keyword evidence="5" id="KW-0804">Transcription</keyword>
<dbReference type="InterPro" id="IPR004827">
    <property type="entry name" value="bZIP"/>
</dbReference>
<dbReference type="CDD" id="cd14692">
    <property type="entry name" value="bZIP_ATF4"/>
    <property type="match status" value="1"/>
</dbReference>
<dbReference type="Pfam" id="PF00170">
    <property type="entry name" value="bZIP_1"/>
    <property type="match status" value="1"/>
</dbReference>
<evidence type="ECO:0000256" key="3">
    <source>
        <dbReference type="ARBA" id="ARBA00023015"/>
    </source>
</evidence>
<evidence type="ECO:0000313" key="10">
    <source>
        <dbReference type="Proteomes" id="UP000821853"/>
    </source>
</evidence>
<sequence>MDDHWDLDSVMELCCSKLSPEHELYAFEDGGNLDWLDQKVDLSAWAQLDFPDDLPAVMLEPSDVQAAPPFQPSLPACGAPKADNWECYTPYSSPPPSTPPNTQRRRPQRRHLHQLREPRPPGKPPTLPASSSRPPTPYYVLGVGSPQGEIGGPASYLAQCSSPAEIIECAGSPVVEEAVEEVIAVADPLSQSSSRAASPFDNTADSPVSTCPTYLEDPLLTPSTSYCSVPSPEDVKPELPLCGSPDPEEDDPMDADFVPENNGSDSESGPDAASASTSSRGRKRTVRRRRKVDRNSRKERKRLQNKDAATRYRQKKKQQFSVVEQELEELKTTNVSLQSEAQRVQNEISYLKGLMRELFRAKGLIK</sequence>
<gene>
    <name evidence="9" type="ORF">HPB48_017489</name>
</gene>
<feature type="compositionally biased region" description="Basic residues" evidence="7">
    <location>
        <begin position="103"/>
        <end position="113"/>
    </location>
</feature>
<evidence type="ECO:0000259" key="8">
    <source>
        <dbReference type="PROSITE" id="PS50217"/>
    </source>
</evidence>
<dbReference type="GO" id="GO:0001228">
    <property type="term" value="F:DNA-binding transcription activator activity, RNA polymerase II-specific"/>
    <property type="evidence" value="ECO:0007669"/>
    <property type="project" value="TreeGrafter"/>
</dbReference>
<feature type="region of interest" description="Disordered" evidence="7">
    <location>
        <begin position="88"/>
        <end position="144"/>
    </location>
</feature>
<dbReference type="PROSITE" id="PS50217">
    <property type="entry name" value="BZIP"/>
    <property type="match status" value="1"/>
</dbReference>
<protein>
    <recommendedName>
        <fullName evidence="8">BZIP domain-containing protein</fullName>
    </recommendedName>
</protein>
<proteinExistence type="inferred from homology"/>
<dbReference type="SUPFAM" id="SSF57959">
    <property type="entry name" value="Leucine zipper domain"/>
    <property type="match status" value="1"/>
</dbReference>
<dbReference type="GO" id="GO:0000977">
    <property type="term" value="F:RNA polymerase II transcription regulatory region sequence-specific DNA binding"/>
    <property type="evidence" value="ECO:0007669"/>
    <property type="project" value="TreeGrafter"/>
</dbReference>
<dbReference type="AlphaFoldDB" id="A0A9J6FQK2"/>
<dbReference type="OMA" id="CIDGQEV"/>
<accession>A0A9J6FQK2</accession>
<dbReference type="PANTHER" id="PTHR13044:SF14">
    <property type="entry name" value="CRYPTOCEPHAL, ISOFORM A"/>
    <property type="match status" value="1"/>
</dbReference>
<reference evidence="9 10" key="1">
    <citation type="journal article" date="2020" name="Cell">
        <title>Large-Scale Comparative Analyses of Tick Genomes Elucidate Their Genetic Diversity and Vector Capacities.</title>
        <authorList>
            <consortium name="Tick Genome and Microbiome Consortium (TIGMIC)"/>
            <person name="Jia N."/>
            <person name="Wang J."/>
            <person name="Shi W."/>
            <person name="Du L."/>
            <person name="Sun Y."/>
            <person name="Zhan W."/>
            <person name="Jiang J.F."/>
            <person name="Wang Q."/>
            <person name="Zhang B."/>
            <person name="Ji P."/>
            <person name="Bell-Sakyi L."/>
            <person name="Cui X.M."/>
            <person name="Yuan T.T."/>
            <person name="Jiang B.G."/>
            <person name="Yang W.F."/>
            <person name="Lam T.T."/>
            <person name="Chang Q.C."/>
            <person name="Ding S.J."/>
            <person name="Wang X.J."/>
            <person name="Zhu J.G."/>
            <person name="Ruan X.D."/>
            <person name="Zhao L."/>
            <person name="Wei J.T."/>
            <person name="Ye R.Z."/>
            <person name="Que T.C."/>
            <person name="Du C.H."/>
            <person name="Zhou Y.H."/>
            <person name="Cheng J.X."/>
            <person name="Dai P.F."/>
            <person name="Guo W.B."/>
            <person name="Han X.H."/>
            <person name="Huang E.J."/>
            <person name="Li L.F."/>
            <person name="Wei W."/>
            <person name="Gao Y.C."/>
            <person name="Liu J.Z."/>
            <person name="Shao H.Z."/>
            <person name="Wang X."/>
            <person name="Wang C.C."/>
            <person name="Yang T.C."/>
            <person name="Huo Q.B."/>
            <person name="Li W."/>
            <person name="Chen H.Y."/>
            <person name="Chen S.E."/>
            <person name="Zhou L.G."/>
            <person name="Ni X.B."/>
            <person name="Tian J.H."/>
            <person name="Sheng Y."/>
            <person name="Liu T."/>
            <person name="Pan Y.S."/>
            <person name="Xia L.Y."/>
            <person name="Li J."/>
            <person name="Zhao F."/>
            <person name="Cao W.C."/>
        </authorList>
    </citation>
    <scope>NUCLEOTIDE SEQUENCE [LARGE SCALE GENOMIC DNA]</scope>
    <source>
        <strain evidence="9">HaeL-2018</strain>
    </source>
</reference>
<comment type="similarity">
    <text evidence="2">Belongs to the bZIP family.</text>
</comment>
<name>A0A9J6FQK2_HAELO</name>
<feature type="domain" description="BZIP" evidence="8">
    <location>
        <begin position="295"/>
        <end position="358"/>
    </location>
</feature>
<dbReference type="Gene3D" id="1.20.5.170">
    <property type="match status" value="1"/>
</dbReference>
<comment type="caution">
    <text evidence="9">The sequence shown here is derived from an EMBL/GenBank/DDBJ whole genome shotgun (WGS) entry which is preliminary data.</text>
</comment>
<keyword evidence="6" id="KW-0539">Nucleus</keyword>
<evidence type="ECO:0000256" key="1">
    <source>
        <dbReference type="ARBA" id="ARBA00004123"/>
    </source>
</evidence>
<keyword evidence="3" id="KW-0805">Transcription regulation</keyword>
<dbReference type="PANTHER" id="PTHR13044">
    <property type="entry name" value="ACTIVATING TRANSCRIPTION FACTOR ATF 4/5"/>
    <property type="match status" value="1"/>
</dbReference>
<dbReference type="EMBL" id="JABSTR010000003">
    <property type="protein sequence ID" value="KAH9365357.1"/>
    <property type="molecule type" value="Genomic_DNA"/>
</dbReference>
<evidence type="ECO:0000313" key="9">
    <source>
        <dbReference type="EMBL" id="KAH9365357.1"/>
    </source>
</evidence>
<evidence type="ECO:0000256" key="5">
    <source>
        <dbReference type="ARBA" id="ARBA00023163"/>
    </source>
</evidence>
<evidence type="ECO:0000256" key="2">
    <source>
        <dbReference type="ARBA" id="ARBA00007163"/>
    </source>
</evidence>
<organism evidence="9 10">
    <name type="scientific">Haemaphysalis longicornis</name>
    <name type="common">Bush tick</name>
    <dbReference type="NCBI Taxonomy" id="44386"/>
    <lineage>
        <taxon>Eukaryota</taxon>
        <taxon>Metazoa</taxon>
        <taxon>Ecdysozoa</taxon>
        <taxon>Arthropoda</taxon>
        <taxon>Chelicerata</taxon>
        <taxon>Arachnida</taxon>
        <taxon>Acari</taxon>
        <taxon>Parasitiformes</taxon>
        <taxon>Ixodida</taxon>
        <taxon>Ixodoidea</taxon>
        <taxon>Ixodidae</taxon>
        <taxon>Haemaphysalinae</taxon>
        <taxon>Haemaphysalis</taxon>
    </lineage>
</organism>
<evidence type="ECO:0000256" key="6">
    <source>
        <dbReference type="ARBA" id="ARBA00023242"/>
    </source>
</evidence>
<dbReference type="GO" id="GO:0005634">
    <property type="term" value="C:nucleus"/>
    <property type="evidence" value="ECO:0007669"/>
    <property type="project" value="UniProtKB-SubCell"/>
</dbReference>
<dbReference type="OrthoDB" id="6496515at2759"/>
<keyword evidence="10" id="KW-1185">Reference proteome</keyword>
<evidence type="ECO:0000256" key="4">
    <source>
        <dbReference type="ARBA" id="ARBA00023125"/>
    </source>
</evidence>
<dbReference type="Proteomes" id="UP000821853">
    <property type="component" value="Unassembled WGS sequence"/>
</dbReference>
<feature type="compositionally biased region" description="Basic residues" evidence="7">
    <location>
        <begin position="280"/>
        <end position="301"/>
    </location>
</feature>
<feature type="compositionally biased region" description="Polar residues" evidence="7">
    <location>
        <begin position="189"/>
        <end position="212"/>
    </location>
</feature>
<dbReference type="FunFam" id="1.20.5.170:FF:000021">
    <property type="entry name" value="Cyclic AMP-dependent transcription factor ATF-4"/>
    <property type="match status" value="1"/>
</dbReference>
<feature type="region of interest" description="Disordered" evidence="7">
    <location>
        <begin position="187"/>
        <end position="321"/>
    </location>
</feature>
<dbReference type="PROSITE" id="PS00036">
    <property type="entry name" value="BZIP_BASIC"/>
    <property type="match status" value="1"/>
</dbReference>
<dbReference type="SMART" id="SM00338">
    <property type="entry name" value="BRLZ"/>
    <property type="match status" value="1"/>
</dbReference>
<dbReference type="VEuPathDB" id="VectorBase:HLOH_055840"/>